<dbReference type="Proteomes" id="UP000323521">
    <property type="component" value="Chromosome"/>
</dbReference>
<evidence type="ECO:0000313" key="2">
    <source>
        <dbReference type="EMBL" id="ATW26734.1"/>
    </source>
</evidence>
<protein>
    <recommendedName>
        <fullName evidence="4">Prepilin-type N-terminal cleavage/methylation domain-containing protein</fullName>
    </recommendedName>
</protein>
<dbReference type="RefSeq" id="WP_148136055.1">
    <property type="nucleotide sequence ID" value="NZ_CP017634.1"/>
</dbReference>
<dbReference type="KEGG" id="fwa:DCMF_19970"/>
<dbReference type="InterPro" id="IPR012902">
    <property type="entry name" value="N_methyl_site"/>
</dbReference>
<gene>
    <name evidence="2" type="ORF">DCMF_19970</name>
</gene>
<reference evidence="2 3" key="1">
    <citation type="submission" date="2016-10" db="EMBL/GenBank/DDBJ databases">
        <title>Complete Genome Sequence of Peptococcaceae strain DCMF.</title>
        <authorList>
            <person name="Edwards R.J."/>
            <person name="Holland S.I."/>
            <person name="Deshpande N.P."/>
            <person name="Wong Y.K."/>
            <person name="Ertan H."/>
            <person name="Manefield M."/>
            <person name="Russell T.L."/>
            <person name="Lee M.J."/>
        </authorList>
    </citation>
    <scope>NUCLEOTIDE SEQUENCE [LARGE SCALE GENOMIC DNA]</scope>
    <source>
        <strain evidence="2 3">DCMF</strain>
    </source>
</reference>
<accession>A0A3G1KW85</accession>
<proteinExistence type="predicted"/>
<evidence type="ECO:0008006" key="4">
    <source>
        <dbReference type="Google" id="ProtNLM"/>
    </source>
</evidence>
<dbReference type="InterPro" id="IPR045584">
    <property type="entry name" value="Pilin-like"/>
</dbReference>
<dbReference type="AlphaFoldDB" id="A0A3G1KW85"/>
<keyword evidence="3" id="KW-1185">Reference proteome</keyword>
<sequence>MRNDKGFTILEIVIVICILGIIAIPIFNTFISGYDRQNKATVQEDYQAKVQEIMYAIVDGPAGKNGGLRYASSAKTLENRNDNIAFVDGTQNTIYFLDNGTLYRKVSSSSFDAIPDPGTSEKLLDNVGDFEIDIAENENVVTIKIVIDTADTGVQDVALETKVKMRNAI</sequence>
<organism evidence="2 3">
    <name type="scientific">Formimonas warabiya</name>
    <dbReference type="NCBI Taxonomy" id="1761012"/>
    <lineage>
        <taxon>Bacteria</taxon>
        <taxon>Bacillati</taxon>
        <taxon>Bacillota</taxon>
        <taxon>Clostridia</taxon>
        <taxon>Eubacteriales</taxon>
        <taxon>Peptococcaceae</taxon>
        <taxon>Candidatus Formimonas</taxon>
    </lineage>
</organism>
<dbReference type="EMBL" id="CP017634">
    <property type="protein sequence ID" value="ATW26734.1"/>
    <property type="molecule type" value="Genomic_DNA"/>
</dbReference>
<name>A0A3G1KW85_FORW1</name>
<keyword evidence="1" id="KW-0472">Membrane</keyword>
<keyword evidence="1" id="KW-1133">Transmembrane helix</keyword>
<keyword evidence="1" id="KW-0812">Transmembrane</keyword>
<dbReference type="SUPFAM" id="SSF54523">
    <property type="entry name" value="Pili subunits"/>
    <property type="match status" value="1"/>
</dbReference>
<evidence type="ECO:0000313" key="3">
    <source>
        <dbReference type="Proteomes" id="UP000323521"/>
    </source>
</evidence>
<feature type="transmembrane region" description="Helical" evidence="1">
    <location>
        <begin position="7"/>
        <end position="27"/>
    </location>
</feature>
<evidence type="ECO:0000256" key="1">
    <source>
        <dbReference type="SAM" id="Phobius"/>
    </source>
</evidence>
<dbReference type="Pfam" id="PF07963">
    <property type="entry name" value="N_methyl"/>
    <property type="match status" value="1"/>
</dbReference>
<dbReference type="NCBIfam" id="TIGR02532">
    <property type="entry name" value="IV_pilin_GFxxxE"/>
    <property type="match status" value="1"/>
</dbReference>